<accession>B3TA40</accession>
<dbReference type="InterPro" id="IPR017900">
    <property type="entry name" value="4Fe4S_Fe_S_CS"/>
</dbReference>
<dbReference type="AlphaFoldDB" id="B3TA40"/>
<dbReference type="PANTHER" id="PTHR30002:SF4">
    <property type="entry name" value="EPOXYQUEUOSINE REDUCTASE"/>
    <property type="match status" value="1"/>
</dbReference>
<keyword evidence="1" id="KW-0408">Iron</keyword>
<evidence type="ECO:0000256" key="1">
    <source>
        <dbReference type="ARBA" id="ARBA00022485"/>
    </source>
</evidence>
<evidence type="ECO:0000256" key="2">
    <source>
        <dbReference type="SAM" id="MobiDB-lite"/>
    </source>
</evidence>
<dbReference type="GO" id="GO:0008616">
    <property type="term" value="P:tRNA queuosine(34) biosynthetic process"/>
    <property type="evidence" value="ECO:0007669"/>
    <property type="project" value="InterPro"/>
</dbReference>
<dbReference type="PROSITE" id="PS00198">
    <property type="entry name" value="4FE4S_FER_1"/>
    <property type="match status" value="1"/>
</dbReference>
<organism evidence="4">
    <name type="scientific">uncultured marine microorganism HF4000_APKG8C21</name>
    <dbReference type="NCBI Taxonomy" id="455553"/>
    <lineage>
        <taxon>unclassified sequences</taxon>
        <taxon>environmental samples</taxon>
    </lineage>
</organism>
<dbReference type="GO" id="GO:0052693">
    <property type="term" value="F:epoxyqueuosine reductase activity"/>
    <property type="evidence" value="ECO:0007669"/>
    <property type="project" value="TreeGrafter"/>
</dbReference>
<name>B3TA40_9ZZZZ</name>
<feature type="compositionally biased region" description="Basic residues" evidence="2">
    <location>
        <begin position="1"/>
        <end position="14"/>
    </location>
</feature>
<feature type="region of interest" description="Disordered" evidence="2">
    <location>
        <begin position="1"/>
        <end position="21"/>
    </location>
</feature>
<reference evidence="4" key="1">
    <citation type="journal article" date="2008" name="ISME J.">
        <title>Genomic patterns of recombination, clonal divergence and environment in marine microbial populations.</title>
        <authorList>
            <person name="Konstantinidis K.T."/>
            <person name="Delong E.F."/>
        </authorList>
    </citation>
    <scope>NUCLEOTIDE SEQUENCE</scope>
</reference>
<dbReference type="PROSITE" id="PS51379">
    <property type="entry name" value="4FE4S_FER_2"/>
    <property type="match status" value="1"/>
</dbReference>
<protein>
    <submittedName>
        <fullName evidence="4">Putative 4Fe-4S binding domain protein</fullName>
    </submittedName>
</protein>
<dbReference type="PANTHER" id="PTHR30002">
    <property type="entry name" value="EPOXYQUEUOSINE REDUCTASE"/>
    <property type="match status" value="1"/>
</dbReference>
<feature type="domain" description="4Fe-4S ferredoxin-type" evidence="3">
    <location>
        <begin position="249"/>
        <end position="281"/>
    </location>
</feature>
<keyword evidence="1" id="KW-0411">Iron-sulfur</keyword>
<dbReference type="EMBL" id="EU016651">
    <property type="protein sequence ID" value="ABZ09449.1"/>
    <property type="molecule type" value="Genomic_DNA"/>
</dbReference>
<dbReference type="Gene3D" id="3.30.70.20">
    <property type="match status" value="1"/>
</dbReference>
<evidence type="ECO:0000259" key="3">
    <source>
        <dbReference type="PROSITE" id="PS51379"/>
    </source>
</evidence>
<dbReference type="GO" id="GO:0051539">
    <property type="term" value="F:4 iron, 4 sulfur cluster binding"/>
    <property type="evidence" value="ECO:0007669"/>
    <property type="project" value="UniProtKB-KW"/>
</dbReference>
<dbReference type="InterPro" id="IPR004453">
    <property type="entry name" value="QueG"/>
</dbReference>
<proteinExistence type="predicted"/>
<gene>
    <name evidence="4" type="ORF">ALOHA_HF4000APKG8C21ctg1g37</name>
</gene>
<evidence type="ECO:0000313" key="4">
    <source>
        <dbReference type="EMBL" id="ABZ09449.1"/>
    </source>
</evidence>
<keyword evidence="1" id="KW-0479">Metal-binding</keyword>
<dbReference type="SUPFAM" id="SSF54862">
    <property type="entry name" value="4Fe-4S ferredoxins"/>
    <property type="match status" value="1"/>
</dbReference>
<dbReference type="InterPro" id="IPR017896">
    <property type="entry name" value="4Fe4S_Fe-S-bd"/>
</dbReference>
<keyword evidence="1" id="KW-0004">4Fe-4S</keyword>
<sequence length="418" mass="47353">MPKTVHHVVTRPGRKHGDPDVEIPVAEDLVSGPGSPQREVDVAFYSREYPLETQNVDKTADREWVYTVYTDEVMEFRRKHDKENKPLVVAAAVTGDIEPTAKPDPGRDITEDVRLKAREMGFGEVGFTRFDRHYAFVSKKGWVQYEHAICLAYEQEYEGTQAIPSLEAEFAHFGTYLIEGAKGLELADFIRSLGYHAQVHSPNDNSAVYIPMFVQAGLGQLGANGQLLSPHFGSRARLMIITTDGPVTYDEPIDYGIQKFCQECQVCVKRCPGRALIKEKVWWRGVEKNKLIYDRCRPVMARYEGCAVCMKVCPVQRYGMKPVMQHYVETGEVLGKGTENLEGYTLRDKGHFGPGELPQFDRAFFDMPHGREEDWLFKEFKDRLDKQGVPPEEELVGFATEVKKVLDKGDTTFDGVGE</sequence>